<keyword evidence="2" id="KW-0012">Acyltransferase</keyword>
<dbReference type="SUPFAM" id="SSF55729">
    <property type="entry name" value="Acyl-CoA N-acyltransferases (Nat)"/>
    <property type="match status" value="1"/>
</dbReference>
<feature type="domain" description="N-acetyltransferase" evidence="1">
    <location>
        <begin position="1"/>
        <end position="147"/>
    </location>
</feature>
<dbReference type="InterPro" id="IPR016181">
    <property type="entry name" value="Acyl_CoA_acyltransferase"/>
</dbReference>
<dbReference type="PROSITE" id="PS51186">
    <property type="entry name" value="GNAT"/>
    <property type="match status" value="1"/>
</dbReference>
<comment type="caution">
    <text evidence="2">The sequence shown here is derived from an EMBL/GenBank/DDBJ whole genome shotgun (WGS) entry which is preliminary data.</text>
</comment>
<sequence length="147" mass="16511">MKLLPIQQTRLDNAHFIGNPDCEPGLSMTIDFFNRVGYVPPWIGYFVELDGKLVGSAAFKGQPKAGRVEIAYGTFPAYQNRGVGTEVCKQLVRLALQADPLVTVTARTLPEESYSTHILRKNKFICLGTVWDEEDGDVWEWAYQSRA</sequence>
<evidence type="ECO:0000313" key="3">
    <source>
        <dbReference type="Proteomes" id="UP001597469"/>
    </source>
</evidence>
<gene>
    <name evidence="2" type="ORF">ACFSUS_14320</name>
</gene>
<dbReference type="EC" id="2.3.-.-" evidence="2"/>
<dbReference type="CDD" id="cd04301">
    <property type="entry name" value="NAT_SF"/>
    <property type="match status" value="1"/>
</dbReference>
<evidence type="ECO:0000313" key="2">
    <source>
        <dbReference type="EMBL" id="MFD2571816.1"/>
    </source>
</evidence>
<dbReference type="PANTHER" id="PTHR43792:SF13">
    <property type="entry name" value="ACETYLTRANSFERASE"/>
    <property type="match status" value="1"/>
</dbReference>
<evidence type="ECO:0000259" key="1">
    <source>
        <dbReference type="PROSITE" id="PS51186"/>
    </source>
</evidence>
<accession>A0ABW5M5M2</accession>
<dbReference type="InterPro" id="IPR000182">
    <property type="entry name" value="GNAT_dom"/>
</dbReference>
<dbReference type="Proteomes" id="UP001597469">
    <property type="component" value="Unassembled WGS sequence"/>
</dbReference>
<dbReference type="Gene3D" id="3.40.630.30">
    <property type="match status" value="1"/>
</dbReference>
<organism evidence="2 3">
    <name type="scientific">Spirosoma soli</name>
    <dbReference type="NCBI Taxonomy" id="1770529"/>
    <lineage>
        <taxon>Bacteria</taxon>
        <taxon>Pseudomonadati</taxon>
        <taxon>Bacteroidota</taxon>
        <taxon>Cytophagia</taxon>
        <taxon>Cytophagales</taxon>
        <taxon>Cytophagaceae</taxon>
        <taxon>Spirosoma</taxon>
    </lineage>
</organism>
<reference evidence="3" key="1">
    <citation type="journal article" date="2019" name="Int. J. Syst. Evol. Microbiol.">
        <title>The Global Catalogue of Microorganisms (GCM) 10K type strain sequencing project: providing services to taxonomists for standard genome sequencing and annotation.</title>
        <authorList>
            <consortium name="The Broad Institute Genomics Platform"/>
            <consortium name="The Broad Institute Genome Sequencing Center for Infectious Disease"/>
            <person name="Wu L."/>
            <person name="Ma J."/>
        </authorList>
    </citation>
    <scope>NUCLEOTIDE SEQUENCE [LARGE SCALE GENOMIC DNA]</scope>
    <source>
        <strain evidence="3">KCTC 42805</strain>
    </source>
</reference>
<protein>
    <submittedName>
        <fullName evidence="2">GNAT family N-acetyltransferase</fullName>
        <ecNumber evidence="2">2.3.-.-</ecNumber>
    </submittedName>
</protein>
<proteinExistence type="predicted"/>
<dbReference type="GO" id="GO:0016746">
    <property type="term" value="F:acyltransferase activity"/>
    <property type="evidence" value="ECO:0007669"/>
    <property type="project" value="UniProtKB-KW"/>
</dbReference>
<name>A0ABW5M5M2_9BACT</name>
<dbReference type="Pfam" id="PF13302">
    <property type="entry name" value="Acetyltransf_3"/>
    <property type="match status" value="1"/>
</dbReference>
<keyword evidence="3" id="KW-1185">Reference proteome</keyword>
<dbReference type="RefSeq" id="WP_381523682.1">
    <property type="nucleotide sequence ID" value="NZ_JBHULN010000008.1"/>
</dbReference>
<keyword evidence="2" id="KW-0808">Transferase</keyword>
<dbReference type="PANTHER" id="PTHR43792">
    <property type="entry name" value="GNAT FAMILY, PUTATIVE (AFU_ORTHOLOGUE AFUA_3G00765)-RELATED-RELATED"/>
    <property type="match status" value="1"/>
</dbReference>
<dbReference type="InterPro" id="IPR051531">
    <property type="entry name" value="N-acetyltransferase"/>
</dbReference>
<dbReference type="EMBL" id="JBHULN010000008">
    <property type="protein sequence ID" value="MFD2571816.1"/>
    <property type="molecule type" value="Genomic_DNA"/>
</dbReference>